<name>A0A645HIQ7_9ZZZZ</name>
<sequence>MERGEILQDAEGIQTLRLQAAAMAWLLKVIHAGTQQFPAPAAEGHTMTNFIRMPE</sequence>
<gene>
    <name evidence="1" type="ORF">SDC9_185816</name>
</gene>
<proteinExistence type="predicted"/>
<dbReference type="AlphaFoldDB" id="A0A645HIQ7"/>
<organism evidence="1">
    <name type="scientific">bioreactor metagenome</name>
    <dbReference type="NCBI Taxonomy" id="1076179"/>
    <lineage>
        <taxon>unclassified sequences</taxon>
        <taxon>metagenomes</taxon>
        <taxon>ecological metagenomes</taxon>
    </lineage>
</organism>
<reference evidence="1" key="1">
    <citation type="submission" date="2019-08" db="EMBL/GenBank/DDBJ databases">
        <authorList>
            <person name="Kucharzyk K."/>
            <person name="Murdoch R.W."/>
            <person name="Higgins S."/>
            <person name="Loffler F."/>
        </authorList>
    </citation>
    <scope>NUCLEOTIDE SEQUENCE</scope>
</reference>
<comment type="caution">
    <text evidence="1">The sequence shown here is derived from an EMBL/GenBank/DDBJ whole genome shotgun (WGS) entry which is preliminary data.</text>
</comment>
<protein>
    <submittedName>
        <fullName evidence="1">Uncharacterized protein</fullName>
    </submittedName>
</protein>
<dbReference type="EMBL" id="VSSQ01093436">
    <property type="protein sequence ID" value="MPN38292.1"/>
    <property type="molecule type" value="Genomic_DNA"/>
</dbReference>
<accession>A0A645HIQ7</accession>
<evidence type="ECO:0000313" key="1">
    <source>
        <dbReference type="EMBL" id="MPN38292.1"/>
    </source>
</evidence>